<comment type="caution">
    <text evidence="2">Lacks conserved residue(s) required for the propagation of feature annotation.</text>
</comment>
<dbReference type="Gene3D" id="3.40.50.1820">
    <property type="entry name" value="alpha/beta hydrolase"/>
    <property type="match status" value="1"/>
</dbReference>
<comment type="subcellular location">
    <subcellularLocation>
        <location evidence="2">Cytoplasm</location>
    </subcellularLocation>
</comment>
<feature type="active site" evidence="2 3">
    <location>
        <position position="290"/>
    </location>
</feature>
<dbReference type="RefSeq" id="WP_309937178.1">
    <property type="nucleotide sequence ID" value="NZ_AP025305.1"/>
</dbReference>
<keyword evidence="2" id="KW-0963">Cytoplasm</keyword>
<keyword evidence="2" id="KW-0486">Methionine biosynthesis</keyword>
<organism evidence="5 6">
    <name type="scientific">Aureibacter tunicatorum</name>
    <dbReference type="NCBI Taxonomy" id="866807"/>
    <lineage>
        <taxon>Bacteria</taxon>
        <taxon>Pseudomonadati</taxon>
        <taxon>Bacteroidota</taxon>
        <taxon>Cytophagia</taxon>
        <taxon>Cytophagales</taxon>
        <taxon>Persicobacteraceae</taxon>
        <taxon>Aureibacter</taxon>
    </lineage>
</organism>
<evidence type="ECO:0000256" key="2">
    <source>
        <dbReference type="HAMAP-Rule" id="MF_00296"/>
    </source>
</evidence>
<dbReference type="PANTHER" id="PTHR32268:SF11">
    <property type="entry name" value="HOMOSERINE O-ACETYLTRANSFERASE"/>
    <property type="match status" value="1"/>
</dbReference>
<accession>A0AAE3XJ61</accession>
<comment type="catalytic activity">
    <reaction evidence="2">
        <text>L-homoserine + acetyl-CoA = O-acetyl-L-homoserine + CoA</text>
        <dbReference type="Rhea" id="RHEA:13701"/>
        <dbReference type="ChEBI" id="CHEBI:57287"/>
        <dbReference type="ChEBI" id="CHEBI:57288"/>
        <dbReference type="ChEBI" id="CHEBI:57476"/>
        <dbReference type="ChEBI" id="CHEBI:57716"/>
        <dbReference type="EC" id="2.3.1.31"/>
    </reaction>
</comment>
<dbReference type="GO" id="GO:0005737">
    <property type="term" value="C:cytoplasm"/>
    <property type="evidence" value="ECO:0007669"/>
    <property type="project" value="UniProtKB-SubCell"/>
</dbReference>
<evidence type="ECO:0000313" key="5">
    <source>
        <dbReference type="EMBL" id="MDR6237708.1"/>
    </source>
</evidence>
<dbReference type="SUPFAM" id="SSF53474">
    <property type="entry name" value="alpha/beta-Hydrolases"/>
    <property type="match status" value="1"/>
</dbReference>
<comment type="function">
    <text evidence="2">Transfers an acetyl group from acetyl-CoA to L-homoserine, forming acetyl-L-homoserine.</text>
</comment>
<dbReference type="EMBL" id="JAVDQD010000001">
    <property type="protein sequence ID" value="MDR6237708.1"/>
    <property type="molecule type" value="Genomic_DNA"/>
</dbReference>
<dbReference type="InterPro" id="IPR000073">
    <property type="entry name" value="AB_hydrolase_1"/>
</dbReference>
<evidence type="ECO:0000313" key="6">
    <source>
        <dbReference type="Proteomes" id="UP001185092"/>
    </source>
</evidence>
<dbReference type="PIRSF" id="PIRSF000443">
    <property type="entry name" value="Homoser_Ac_trans"/>
    <property type="match status" value="1"/>
</dbReference>
<proteinExistence type="inferred from homology"/>
<comment type="pathway">
    <text evidence="2">Amino-acid biosynthesis; L-methionine biosynthesis via de novo pathway; O-acetyl-L-homoserine from L-homoserine: step 1/1.</text>
</comment>
<dbReference type="Proteomes" id="UP001185092">
    <property type="component" value="Unassembled WGS sequence"/>
</dbReference>
<comment type="similarity">
    <text evidence="2">Belongs to the AB hydrolase superfamily. MetX family.</text>
</comment>
<comment type="caution">
    <text evidence="5">The sequence shown here is derived from an EMBL/GenBank/DDBJ whole genome shotgun (WGS) entry which is preliminary data.</text>
</comment>
<dbReference type="InterPro" id="IPR008220">
    <property type="entry name" value="HAT_MetX-like"/>
</dbReference>
<feature type="active site" description="Nucleophile" evidence="2 3">
    <location>
        <position position="136"/>
    </location>
</feature>
<dbReference type="InterPro" id="IPR029058">
    <property type="entry name" value="AB_hydrolase_fold"/>
</dbReference>
<keyword evidence="1 2" id="KW-0808">Transferase</keyword>
<dbReference type="PANTHER" id="PTHR32268">
    <property type="entry name" value="HOMOSERINE O-ACETYLTRANSFERASE"/>
    <property type="match status" value="1"/>
</dbReference>
<name>A0AAE3XJ61_9BACT</name>
<dbReference type="NCBIfam" id="TIGR01392">
    <property type="entry name" value="homoserO_Ac_trn"/>
    <property type="match status" value="1"/>
</dbReference>
<dbReference type="GO" id="GO:0004414">
    <property type="term" value="F:homoserine O-acetyltransferase activity"/>
    <property type="evidence" value="ECO:0007669"/>
    <property type="project" value="UniProtKB-UniRule"/>
</dbReference>
<evidence type="ECO:0000256" key="3">
    <source>
        <dbReference type="PIRSR" id="PIRSR000443-1"/>
    </source>
</evidence>
<keyword evidence="6" id="KW-1185">Reference proteome</keyword>
<feature type="active site" evidence="2 3">
    <location>
        <position position="319"/>
    </location>
</feature>
<dbReference type="GO" id="GO:0009092">
    <property type="term" value="P:homoserine metabolic process"/>
    <property type="evidence" value="ECO:0007669"/>
    <property type="project" value="TreeGrafter"/>
</dbReference>
<comment type="subunit">
    <text evidence="2">Homodimer.</text>
</comment>
<keyword evidence="2 5" id="KW-0012">Acyltransferase</keyword>
<evidence type="ECO:0000256" key="1">
    <source>
        <dbReference type="ARBA" id="ARBA00022679"/>
    </source>
</evidence>
<protein>
    <recommendedName>
        <fullName evidence="2">Homoserine O-acetyltransferase</fullName>
        <shortName evidence="2">HAT</shortName>
        <ecNumber evidence="2">2.3.1.31</ecNumber>
    </recommendedName>
    <alternativeName>
        <fullName evidence="2">Homoserine transacetylase</fullName>
        <shortName evidence="2">HTA</shortName>
    </alternativeName>
</protein>
<feature type="binding site" evidence="2">
    <location>
        <position position="320"/>
    </location>
    <ligand>
        <name>substrate</name>
    </ligand>
</feature>
<dbReference type="Pfam" id="PF00561">
    <property type="entry name" value="Abhydrolase_1"/>
    <property type="match status" value="1"/>
</dbReference>
<sequence length="355" mass="40408">MLSHQVFKYDQPYEVESGDILPCFDLFYVTMGKLNPEKDNVIWVCHAFTGSGDFTDWWPGLFGKGKLFDPDKHFVICANMLGGCYGSTGPLSNNPKTGEPYYHDFPQLTNRDIVGAFEILRNHFGFEKIHTLIGCSMGGQQALEWAISKPNIFERLISIGSNAKQSPWGVAFNESQRMAIRQDQTWPERSPEAGVEGMKTARAIALISYRNYNTYNISQSEDTDEKIDNFKASSYQNYQGEKLARRFNAYTYWLLSKAMDSHNVGRDRGGVEHVLNDLTSEALFIGVSSDTLFPTLEQKHMAEHALFGSYSEIHSDYGHDGFLLEADQLTEKVNNFYKKVEQKRRFHLKAAEVQI</sequence>
<evidence type="ECO:0000259" key="4">
    <source>
        <dbReference type="Pfam" id="PF00561"/>
    </source>
</evidence>
<gene>
    <name evidence="2" type="primary">metXA</name>
    <name evidence="5" type="ORF">HNQ88_000684</name>
</gene>
<dbReference type="AlphaFoldDB" id="A0AAE3XJ61"/>
<dbReference type="EC" id="2.3.1.31" evidence="2"/>
<keyword evidence="2" id="KW-0028">Amino-acid biosynthesis</keyword>
<reference evidence="5" key="1">
    <citation type="submission" date="2023-07" db="EMBL/GenBank/DDBJ databases">
        <title>Genomic Encyclopedia of Type Strains, Phase IV (KMG-IV): sequencing the most valuable type-strain genomes for metagenomic binning, comparative biology and taxonomic classification.</title>
        <authorList>
            <person name="Goeker M."/>
        </authorList>
    </citation>
    <scope>NUCLEOTIDE SEQUENCE</scope>
    <source>
        <strain evidence="5">DSM 26174</strain>
    </source>
</reference>
<feature type="domain" description="AB hydrolase-1" evidence="4">
    <location>
        <begin position="41"/>
        <end position="325"/>
    </location>
</feature>
<dbReference type="HAMAP" id="MF_00296">
    <property type="entry name" value="MetX_acyltransf"/>
    <property type="match status" value="1"/>
</dbReference>
<dbReference type="GO" id="GO:0009086">
    <property type="term" value="P:methionine biosynthetic process"/>
    <property type="evidence" value="ECO:0007669"/>
    <property type="project" value="UniProtKB-UniRule"/>
</dbReference>
<feature type="binding site" evidence="2">
    <location>
        <position position="202"/>
    </location>
    <ligand>
        <name>substrate</name>
    </ligand>
</feature>